<keyword evidence="3" id="KW-1185">Reference proteome</keyword>
<name>A0A0M0J6V3_9EUKA</name>
<gene>
    <name evidence="2" type="ORF">Ctob_000741</name>
</gene>
<accession>A0A0M0J6V3</accession>
<protein>
    <submittedName>
        <fullName evidence="2">Uncharacterized protein</fullName>
    </submittedName>
</protein>
<evidence type="ECO:0000256" key="1">
    <source>
        <dbReference type="SAM" id="MobiDB-lite"/>
    </source>
</evidence>
<feature type="region of interest" description="Disordered" evidence="1">
    <location>
        <begin position="163"/>
        <end position="188"/>
    </location>
</feature>
<evidence type="ECO:0000313" key="2">
    <source>
        <dbReference type="EMBL" id="KOO22331.1"/>
    </source>
</evidence>
<dbReference type="EMBL" id="JWZX01003286">
    <property type="protein sequence ID" value="KOO22331.1"/>
    <property type="molecule type" value="Genomic_DNA"/>
</dbReference>
<reference evidence="3" key="1">
    <citation type="journal article" date="2015" name="PLoS Genet.">
        <title>Genome Sequence and Transcriptome Analyses of Chrysochromulina tobin: Metabolic Tools for Enhanced Algal Fitness in the Prominent Order Prymnesiales (Haptophyceae).</title>
        <authorList>
            <person name="Hovde B.T."/>
            <person name="Deodato C.R."/>
            <person name="Hunsperger H.M."/>
            <person name="Ryken S.A."/>
            <person name="Yost W."/>
            <person name="Jha R.K."/>
            <person name="Patterson J."/>
            <person name="Monnat R.J. Jr."/>
            <person name="Barlow S.B."/>
            <person name="Starkenburg S.R."/>
            <person name="Cattolico R.A."/>
        </authorList>
    </citation>
    <scope>NUCLEOTIDE SEQUENCE</scope>
    <source>
        <strain evidence="3">CCMP291</strain>
    </source>
</reference>
<dbReference type="Proteomes" id="UP000037460">
    <property type="component" value="Unassembled WGS sequence"/>
</dbReference>
<comment type="caution">
    <text evidence="2">The sequence shown here is derived from an EMBL/GenBank/DDBJ whole genome shotgun (WGS) entry which is preliminary data.</text>
</comment>
<evidence type="ECO:0000313" key="3">
    <source>
        <dbReference type="Proteomes" id="UP000037460"/>
    </source>
</evidence>
<sequence length="188" mass="20626">MGMRFDTKASEHGAAVCPAGTALTGLQVMRGRGEGRDMYNFKLRCDREWRSVVGLPFDALKETRSATCRRESTVVGVRVHRGFQDWGSVDTYEFQLKCAEDDDLVADLSDQRPGTLHRLNDLLASLGVEEAWELLSSLGLGSSSLVDTSDGFKIAAARNVAGREAAQDEPTASHAPAWDDIHTRQDEL</sequence>
<dbReference type="AlphaFoldDB" id="A0A0M0J6V3"/>
<feature type="compositionally biased region" description="Basic and acidic residues" evidence="1">
    <location>
        <begin position="177"/>
        <end position="188"/>
    </location>
</feature>
<proteinExistence type="predicted"/>
<organism evidence="2 3">
    <name type="scientific">Chrysochromulina tobinii</name>
    <dbReference type="NCBI Taxonomy" id="1460289"/>
    <lineage>
        <taxon>Eukaryota</taxon>
        <taxon>Haptista</taxon>
        <taxon>Haptophyta</taxon>
        <taxon>Prymnesiophyceae</taxon>
        <taxon>Prymnesiales</taxon>
        <taxon>Chrysochromulinaceae</taxon>
        <taxon>Chrysochromulina</taxon>
    </lineage>
</organism>